<feature type="DNA-binding region" description="H-T-H motif" evidence="4">
    <location>
        <begin position="30"/>
        <end position="49"/>
    </location>
</feature>
<reference evidence="6 7" key="1">
    <citation type="submission" date="2016-10" db="EMBL/GenBank/DDBJ databases">
        <title>Genome sequence of Streptomyces gilvigriseus MUSC 26.</title>
        <authorList>
            <person name="Lee L.-H."/>
            <person name="Ser H.-L."/>
        </authorList>
    </citation>
    <scope>NUCLEOTIDE SEQUENCE [LARGE SCALE GENOMIC DNA]</scope>
    <source>
        <strain evidence="6 7">MUSC 26</strain>
    </source>
</reference>
<feature type="domain" description="HTH tetR-type" evidence="5">
    <location>
        <begin position="7"/>
        <end position="67"/>
    </location>
</feature>
<keyword evidence="7" id="KW-1185">Reference proteome</keyword>
<keyword evidence="2 4" id="KW-0238">DNA-binding</keyword>
<proteinExistence type="predicted"/>
<dbReference type="Gene3D" id="1.10.357.10">
    <property type="entry name" value="Tetracycline Repressor, domain 2"/>
    <property type="match status" value="1"/>
</dbReference>
<evidence type="ECO:0000313" key="7">
    <source>
        <dbReference type="Proteomes" id="UP000243342"/>
    </source>
</evidence>
<comment type="caution">
    <text evidence="6">The sequence shown here is derived from an EMBL/GenBank/DDBJ whole genome shotgun (WGS) entry which is preliminary data.</text>
</comment>
<dbReference type="PANTHER" id="PTHR30055:SF234">
    <property type="entry name" value="HTH-TYPE TRANSCRIPTIONAL REGULATOR BETI"/>
    <property type="match status" value="1"/>
</dbReference>
<dbReference type="SUPFAM" id="SSF46689">
    <property type="entry name" value="Homeodomain-like"/>
    <property type="match status" value="1"/>
</dbReference>
<dbReference type="GO" id="GO:0000976">
    <property type="term" value="F:transcription cis-regulatory region binding"/>
    <property type="evidence" value="ECO:0007669"/>
    <property type="project" value="TreeGrafter"/>
</dbReference>
<dbReference type="EMBL" id="MLCF01000066">
    <property type="protein sequence ID" value="OIV37029.1"/>
    <property type="molecule type" value="Genomic_DNA"/>
</dbReference>
<dbReference type="GO" id="GO:0003700">
    <property type="term" value="F:DNA-binding transcription factor activity"/>
    <property type="evidence" value="ECO:0007669"/>
    <property type="project" value="TreeGrafter"/>
</dbReference>
<dbReference type="InterPro" id="IPR023772">
    <property type="entry name" value="DNA-bd_HTH_TetR-type_CS"/>
</dbReference>
<dbReference type="Proteomes" id="UP000243342">
    <property type="component" value="Unassembled WGS sequence"/>
</dbReference>
<evidence type="ECO:0000256" key="4">
    <source>
        <dbReference type="PROSITE-ProRule" id="PRU00335"/>
    </source>
</evidence>
<gene>
    <name evidence="6" type="ORF">BIV57_13130</name>
</gene>
<protein>
    <recommendedName>
        <fullName evidence="5">HTH tetR-type domain-containing protein</fullName>
    </recommendedName>
</protein>
<dbReference type="Pfam" id="PF00440">
    <property type="entry name" value="TetR_N"/>
    <property type="match status" value="1"/>
</dbReference>
<dbReference type="STRING" id="1428644.BIV57_13130"/>
<evidence type="ECO:0000256" key="1">
    <source>
        <dbReference type="ARBA" id="ARBA00023015"/>
    </source>
</evidence>
<keyword evidence="1" id="KW-0805">Transcription regulation</keyword>
<sequence length="196" mass="21003">MSRDDAAAKRARIVDAAVDVFSRYGFRRTSMELLADAADVSRPALYQHFRNKNDVFTAVAELVGDRMAQAARHALEGGSGTADRLHAVLSIKLETALGVTDSGHLAELVAEADTRAHTSRAPVEQRLADVLTEVITHADDLDPEAASIPPHDAAALLLDATAGIGRATDPPEVRRRRLRQLVDLTVRALGGATPRS</sequence>
<dbReference type="PROSITE" id="PS50977">
    <property type="entry name" value="HTH_TETR_2"/>
    <property type="match status" value="1"/>
</dbReference>
<evidence type="ECO:0000256" key="2">
    <source>
        <dbReference type="ARBA" id="ARBA00023125"/>
    </source>
</evidence>
<keyword evidence="3" id="KW-0804">Transcription</keyword>
<organism evidence="6 7">
    <name type="scientific">Mangrovactinospora gilvigrisea</name>
    <dbReference type="NCBI Taxonomy" id="1428644"/>
    <lineage>
        <taxon>Bacteria</taxon>
        <taxon>Bacillati</taxon>
        <taxon>Actinomycetota</taxon>
        <taxon>Actinomycetes</taxon>
        <taxon>Kitasatosporales</taxon>
        <taxon>Streptomycetaceae</taxon>
        <taxon>Mangrovactinospora</taxon>
    </lineage>
</organism>
<dbReference type="PROSITE" id="PS01081">
    <property type="entry name" value="HTH_TETR_1"/>
    <property type="match status" value="1"/>
</dbReference>
<dbReference type="PANTHER" id="PTHR30055">
    <property type="entry name" value="HTH-TYPE TRANSCRIPTIONAL REGULATOR RUTR"/>
    <property type="match status" value="1"/>
</dbReference>
<evidence type="ECO:0000259" key="5">
    <source>
        <dbReference type="PROSITE" id="PS50977"/>
    </source>
</evidence>
<evidence type="ECO:0000256" key="3">
    <source>
        <dbReference type="ARBA" id="ARBA00023163"/>
    </source>
</evidence>
<name>A0A1J7BEM6_9ACTN</name>
<accession>A0A1J7BEM6</accession>
<dbReference type="InterPro" id="IPR001647">
    <property type="entry name" value="HTH_TetR"/>
</dbReference>
<dbReference type="PRINTS" id="PR00455">
    <property type="entry name" value="HTHTETR"/>
</dbReference>
<evidence type="ECO:0000313" key="6">
    <source>
        <dbReference type="EMBL" id="OIV37029.1"/>
    </source>
</evidence>
<dbReference type="InterPro" id="IPR050109">
    <property type="entry name" value="HTH-type_TetR-like_transc_reg"/>
</dbReference>
<dbReference type="AlphaFoldDB" id="A0A1J7BEM6"/>
<dbReference type="RefSeq" id="WP_071657005.1">
    <property type="nucleotide sequence ID" value="NZ_MLCF01000066.1"/>
</dbReference>
<dbReference type="InterPro" id="IPR009057">
    <property type="entry name" value="Homeodomain-like_sf"/>
</dbReference>